<evidence type="ECO:0000313" key="1">
    <source>
        <dbReference type="EMBL" id="PMD23893.1"/>
    </source>
</evidence>
<sequence>MCIRYIKKYTGCLHTGVIYNRCDIYLNNPDTKHDITKHPETINGLCRKCGGGPQPEPVITYFDLDSISSWAQESASIEEKETASTFSTDSRVGVELLRKGSQRAVGGVKGLIGSMRSNRSSAGSSVLETGTAETEWRAGSVGKSTYPCVGEVVDERKMVDTLGKGCRVKCSRRCIGGSLEPIHSSQGTNGSVQGVRHSLGRDAETASVVTTWTGVIGLVNGAEESGREREDGVGVCRERIEVEQTSKVPEPGIVGVEQADRDLCKEKIHVGQTGVVMDQKRLEELAKADDKLVRVRDGRGYINCDVI</sequence>
<gene>
    <name evidence="1" type="ORF">NA56DRAFT_54518</name>
</gene>
<evidence type="ECO:0000313" key="2">
    <source>
        <dbReference type="Proteomes" id="UP000235672"/>
    </source>
</evidence>
<name>A0A2J6QCA2_9HELO</name>
<dbReference type="EMBL" id="KZ613474">
    <property type="protein sequence ID" value="PMD23893.1"/>
    <property type="molecule type" value="Genomic_DNA"/>
</dbReference>
<protein>
    <submittedName>
        <fullName evidence="1">Uncharacterized protein</fullName>
    </submittedName>
</protein>
<reference evidence="1 2" key="1">
    <citation type="submission" date="2016-05" db="EMBL/GenBank/DDBJ databases">
        <title>A degradative enzymes factory behind the ericoid mycorrhizal symbiosis.</title>
        <authorList>
            <consortium name="DOE Joint Genome Institute"/>
            <person name="Martino E."/>
            <person name="Morin E."/>
            <person name="Grelet G."/>
            <person name="Kuo A."/>
            <person name="Kohler A."/>
            <person name="Daghino S."/>
            <person name="Barry K."/>
            <person name="Choi C."/>
            <person name="Cichocki N."/>
            <person name="Clum A."/>
            <person name="Copeland A."/>
            <person name="Hainaut M."/>
            <person name="Haridas S."/>
            <person name="Labutti K."/>
            <person name="Lindquist E."/>
            <person name="Lipzen A."/>
            <person name="Khouja H.-R."/>
            <person name="Murat C."/>
            <person name="Ohm R."/>
            <person name="Olson A."/>
            <person name="Spatafora J."/>
            <person name="Veneault-Fourrey C."/>
            <person name="Henrissat B."/>
            <person name="Grigoriev I."/>
            <person name="Martin F."/>
            <person name="Perotto S."/>
        </authorList>
    </citation>
    <scope>NUCLEOTIDE SEQUENCE [LARGE SCALE GENOMIC DNA]</scope>
    <source>
        <strain evidence="1 2">UAMH 7357</strain>
    </source>
</reference>
<dbReference type="AlphaFoldDB" id="A0A2J6QCA2"/>
<dbReference type="OrthoDB" id="3514161at2759"/>
<keyword evidence="2" id="KW-1185">Reference proteome</keyword>
<dbReference type="Proteomes" id="UP000235672">
    <property type="component" value="Unassembled WGS sequence"/>
</dbReference>
<proteinExistence type="predicted"/>
<accession>A0A2J6QCA2</accession>
<organism evidence="1 2">
    <name type="scientific">Hyaloscypha hepaticicola</name>
    <dbReference type="NCBI Taxonomy" id="2082293"/>
    <lineage>
        <taxon>Eukaryota</taxon>
        <taxon>Fungi</taxon>
        <taxon>Dikarya</taxon>
        <taxon>Ascomycota</taxon>
        <taxon>Pezizomycotina</taxon>
        <taxon>Leotiomycetes</taxon>
        <taxon>Helotiales</taxon>
        <taxon>Hyaloscyphaceae</taxon>
        <taxon>Hyaloscypha</taxon>
    </lineage>
</organism>